<dbReference type="Pfam" id="PF00646">
    <property type="entry name" value="F-box"/>
    <property type="match status" value="1"/>
</dbReference>
<evidence type="ECO:0000313" key="2">
    <source>
        <dbReference type="EMBL" id="KAF9606208.1"/>
    </source>
</evidence>
<dbReference type="Pfam" id="PF24758">
    <property type="entry name" value="LRR_At5g56370"/>
    <property type="match status" value="1"/>
</dbReference>
<dbReference type="Pfam" id="PF08387">
    <property type="entry name" value="FBD"/>
    <property type="match status" value="1"/>
</dbReference>
<evidence type="ECO:0000259" key="1">
    <source>
        <dbReference type="PROSITE" id="PS50181"/>
    </source>
</evidence>
<dbReference type="SMART" id="SM00579">
    <property type="entry name" value="FBD"/>
    <property type="match status" value="1"/>
</dbReference>
<dbReference type="SUPFAM" id="SSF52047">
    <property type="entry name" value="RNI-like"/>
    <property type="match status" value="1"/>
</dbReference>
<name>A0A835HZG7_9MAGN</name>
<dbReference type="PANTHER" id="PTHR31900">
    <property type="entry name" value="F-BOX/RNI SUPERFAMILY PROTEIN-RELATED"/>
    <property type="match status" value="1"/>
</dbReference>
<evidence type="ECO:0000313" key="3">
    <source>
        <dbReference type="Proteomes" id="UP000631114"/>
    </source>
</evidence>
<dbReference type="InterPro" id="IPR036047">
    <property type="entry name" value="F-box-like_dom_sf"/>
</dbReference>
<dbReference type="PANTHER" id="PTHR31900:SF30">
    <property type="entry name" value="SUPERFAMILY PROTEIN, PUTATIVE-RELATED"/>
    <property type="match status" value="1"/>
</dbReference>
<dbReference type="Gene3D" id="3.80.10.10">
    <property type="entry name" value="Ribonuclease Inhibitor"/>
    <property type="match status" value="1"/>
</dbReference>
<dbReference type="InterPro" id="IPR032675">
    <property type="entry name" value="LRR_dom_sf"/>
</dbReference>
<accession>A0A835HZG7</accession>
<dbReference type="OrthoDB" id="612216at2759"/>
<sequence>MDRLSFLPDRIREHILSFLPMEEAVKTGILSSQWRDISGSLSNLDFDQRKFEEAEGKNRKAIDFKDSVNCFLINYNRPQIRSFKLKLPYYANPHITDIHTNAWISFAVKHNVQELHLACLPQLPGRIFTCHTLTVLRLEAVEFHVRSMVSFPNLKRLELGWCKLHGDNFTGNIFSCCPVLEHLILFGNYWYDFNAVIISPQNLKVFEYWNNRIGTFTDIYICTPNLQKITYLGMDLPNISLETLSSLVSACFTLFANHCPDKNLAKILMGLHNVATLRLFGGCLESENLESVLELSKESFDAYLSKHLTGHLMKHIKTIEIEDFQVAAEDELHIVKYLLENATSLKKMKIKYHDKAQKDLKFRMLVAESLLTITKASSHAVIVFS</sequence>
<proteinExistence type="predicted"/>
<dbReference type="Proteomes" id="UP000631114">
    <property type="component" value="Unassembled WGS sequence"/>
</dbReference>
<organism evidence="2 3">
    <name type="scientific">Coptis chinensis</name>
    <dbReference type="NCBI Taxonomy" id="261450"/>
    <lineage>
        <taxon>Eukaryota</taxon>
        <taxon>Viridiplantae</taxon>
        <taxon>Streptophyta</taxon>
        <taxon>Embryophyta</taxon>
        <taxon>Tracheophyta</taxon>
        <taxon>Spermatophyta</taxon>
        <taxon>Magnoliopsida</taxon>
        <taxon>Ranunculales</taxon>
        <taxon>Ranunculaceae</taxon>
        <taxon>Coptidoideae</taxon>
        <taxon>Coptis</taxon>
    </lineage>
</organism>
<dbReference type="AlphaFoldDB" id="A0A835HZG7"/>
<dbReference type="EMBL" id="JADFTS010000005">
    <property type="protein sequence ID" value="KAF9606208.1"/>
    <property type="molecule type" value="Genomic_DNA"/>
</dbReference>
<keyword evidence="3" id="KW-1185">Reference proteome</keyword>
<comment type="caution">
    <text evidence="2">The sequence shown here is derived from an EMBL/GenBank/DDBJ whole genome shotgun (WGS) entry which is preliminary data.</text>
</comment>
<dbReference type="InterPro" id="IPR050232">
    <property type="entry name" value="FBL13/AtMIF1-like"/>
</dbReference>
<feature type="domain" description="F-box" evidence="1">
    <location>
        <begin position="1"/>
        <end position="49"/>
    </location>
</feature>
<dbReference type="InterPro" id="IPR001810">
    <property type="entry name" value="F-box_dom"/>
</dbReference>
<reference evidence="2 3" key="1">
    <citation type="submission" date="2020-10" db="EMBL/GenBank/DDBJ databases">
        <title>The Coptis chinensis genome and diversification of protoberbering-type alkaloids.</title>
        <authorList>
            <person name="Wang B."/>
            <person name="Shu S."/>
            <person name="Song C."/>
            <person name="Liu Y."/>
        </authorList>
    </citation>
    <scope>NUCLEOTIDE SEQUENCE [LARGE SCALE GENOMIC DNA]</scope>
    <source>
        <strain evidence="2">HL-2020</strain>
        <tissue evidence="2">Leaf</tissue>
    </source>
</reference>
<dbReference type="InterPro" id="IPR006566">
    <property type="entry name" value="FBD"/>
</dbReference>
<protein>
    <recommendedName>
        <fullName evidence="1">F-box domain-containing protein</fullName>
    </recommendedName>
</protein>
<dbReference type="InterPro" id="IPR055411">
    <property type="entry name" value="LRR_FXL15/At3g58940/PEG3-like"/>
</dbReference>
<gene>
    <name evidence="2" type="ORF">IFM89_023663</name>
</gene>
<dbReference type="PROSITE" id="PS50181">
    <property type="entry name" value="FBOX"/>
    <property type="match status" value="1"/>
</dbReference>
<dbReference type="SUPFAM" id="SSF81383">
    <property type="entry name" value="F-box domain"/>
    <property type="match status" value="1"/>
</dbReference>